<dbReference type="InterPro" id="IPR052340">
    <property type="entry name" value="RNase_Y/CdgJ"/>
</dbReference>
<dbReference type="PANTHER" id="PTHR33525">
    <property type="match status" value="1"/>
</dbReference>
<dbReference type="Gene3D" id="1.10.3210.10">
    <property type="entry name" value="Hypothetical protein af1432"/>
    <property type="match status" value="1"/>
</dbReference>
<comment type="caution">
    <text evidence="2">The sequence shown here is derived from an EMBL/GenBank/DDBJ whole genome shotgun (WGS) entry which is preliminary data.</text>
</comment>
<dbReference type="PROSITE" id="PS51833">
    <property type="entry name" value="HDOD"/>
    <property type="match status" value="1"/>
</dbReference>
<dbReference type="Proteomes" id="UP000254266">
    <property type="component" value="Unassembled WGS sequence"/>
</dbReference>
<accession>A0A370DGI6</accession>
<evidence type="ECO:0000313" key="2">
    <source>
        <dbReference type="EMBL" id="RDH84029.1"/>
    </source>
</evidence>
<name>A0A370DGI6_9GAMM</name>
<dbReference type="AlphaFoldDB" id="A0A370DGI6"/>
<organism evidence="2 3">
    <name type="scientific">endosymbiont of Galathealinum brachiosum</name>
    <dbReference type="NCBI Taxonomy" id="2200906"/>
    <lineage>
        <taxon>Bacteria</taxon>
        <taxon>Pseudomonadati</taxon>
        <taxon>Pseudomonadota</taxon>
        <taxon>Gammaproteobacteria</taxon>
        <taxon>sulfur-oxidizing symbionts</taxon>
    </lineage>
</organism>
<gene>
    <name evidence="2" type="ORF">DIZ80_07805</name>
</gene>
<keyword evidence="3" id="KW-1185">Reference proteome</keyword>
<dbReference type="InterPro" id="IPR013976">
    <property type="entry name" value="HDOD"/>
</dbReference>
<dbReference type="SUPFAM" id="SSF109604">
    <property type="entry name" value="HD-domain/PDEase-like"/>
    <property type="match status" value="1"/>
</dbReference>
<feature type="domain" description="HDOD" evidence="1">
    <location>
        <begin position="14"/>
        <end position="209"/>
    </location>
</feature>
<evidence type="ECO:0000259" key="1">
    <source>
        <dbReference type="PROSITE" id="PS51833"/>
    </source>
</evidence>
<sequence>MQTAESLVKESIELISLPDVYIRLRSVINSPNSSMSDVAQIIVHDPAITARLLKLVNSSFFGLRTKVDTMTHAINLLGTQQVHDLVLATVVVDSFSGFTNDSFNIYDFWFNGVYCAVTARLLAYHCGDIDTERPFIAGLLHGIGHLVTFQKMPEESKKAIELSTQKNIDLYLAEREVLGFDYAQVGAELMREWQLPKSLQDITQFHIEPVKAPDYRLETAIIHIASVITENALAEKTISPETLAVNPVCWQLTGLSIEDMPALKQEVDQQASMVMNMLFKNKKSA</sequence>
<proteinExistence type="predicted"/>
<protein>
    <recommendedName>
        <fullName evidence="1">HDOD domain-containing protein</fullName>
    </recommendedName>
</protein>
<dbReference type="Pfam" id="PF08668">
    <property type="entry name" value="HDOD"/>
    <property type="match status" value="1"/>
</dbReference>
<reference evidence="2 3" key="1">
    <citation type="journal article" date="2018" name="ISME J.">
        <title>Endosymbiont genomes yield clues of tubeworm success.</title>
        <authorList>
            <person name="Li Y."/>
            <person name="Liles M.R."/>
            <person name="Halanych K.M."/>
        </authorList>
    </citation>
    <scope>NUCLEOTIDE SEQUENCE [LARGE SCALE GENOMIC DNA]</scope>
    <source>
        <strain evidence="2">A1464</strain>
    </source>
</reference>
<evidence type="ECO:0000313" key="3">
    <source>
        <dbReference type="Proteomes" id="UP000254266"/>
    </source>
</evidence>
<dbReference type="PANTHER" id="PTHR33525:SF3">
    <property type="entry name" value="RIBONUCLEASE Y"/>
    <property type="match status" value="1"/>
</dbReference>
<dbReference type="EMBL" id="QFXC01000008">
    <property type="protein sequence ID" value="RDH84029.1"/>
    <property type="molecule type" value="Genomic_DNA"/>
</dbReference>